<proteinExistence type="predicted"/>
<keyword evidence="3" id="KW-1185">Reference proteome</keyword>
<comment type="caution">
    <text evidence="2">The sequence shown here is derived from an EMBL/GenBank/DDBJ whole genome shotgun (WGS) entry which is preliminary data.</text>
</comment>
<organism evidence="2 3">
    <name type="scientific">Amylocarpus encephaloides</name>
    <dbReference type="NCBI Taxonomy" id="45428"/>
    <lineage>
        <taxon>Eukaryota</taxon>
        <taxon>Fungi</taxon>
        <taxon>Dikarya</taxon>
        <taxon>Ascomycota</taxon>
        <taxon>Pezizomycotina</taxon>
        <taxon>Leotiomycetes</taxon>
        <taxon>Helotiales</taxon>
        <taxon>Helotiales incertae sedis</taxon>
        <taxon>Amylocarpus</taxon>
    </lineage>
</organism>
<evidence type="ECO:0000259" key="1">
    <source>
        <dbReference type="Pfam" id="PF06985"/>
    </source>
</evidence>
<evidence type="ECO:0000313" key="2">
    <source>
        <dbReference type="EMBL" id="KAG9228491.1"/>
    </source>
</evidence>
<dbReference type="OrthoDB" id="2157530at2759"/>
<name>A0A9P7Y835_9HELO</name>
<dbReference type="Proteomes" id="UP000824998">
    <property type="component" value="Unassembled WGS sequence"/>
</dbReference>
<reference evidence="2" key="1">
    <citation type="journal article" date="2021" name="IMA Fungus">
        <title>Genomic characterization of three marine fungi, including Emericellopsis atlantica sp. nov. with signatures of a generalist lifestyle and marine biomass degradation.</title>
        <authorList>
            <person name="Hagestad O.C."/>
            <person name="Hou L."/>
            <person name="Andersen J.H."/>
            <person name="Hansen E.H."/>
            <person name="Altermark B."/>
            <person name="Li C."/>
            <person name="Kuhnert E."/>
            <person name="Cox R.J."/>
            <person name="Crous P.W."/>
            <person name="Spatafora J.W."/>
            <person name="Lail K."/>
            <person name="Amirebrahimi M."/>
            <person name="Lipzen A."/>
            <person name="Pangilinan J."/>
            <person name="Andreopoulos W."/>
            <person name="Hayes R.D."/>
            <person name="Ng V."/>
            <person name="Grigoriev I.V."/>
            <person name="Jackson S.A."/>
            <person name="Sutton T.D.S."/>
            <person name="Dobson A.D.W."/>
            <person name="Rama T."/>
        </authorList>
    </citation>
    <scope>NUCLEOTIDE SEQUENCE</scope>
    <source>
        <strain evidence="2">TRa018bII</strain>
    </source>
</reference>
<gene>
    <name evidence="2" type="ORF">BJ875DRAFT_336652</name>
</gene>
<dbReference type="InterPro" id="IPR010730">
    <property type="entry name" value="HET"/>
</dbReference>
<dbReference type="PANTHER" id="PTHR24148">
    <property type="entry name" value="ANKYRIN REPEAT DOMAIN-CONTAINING PROTEIN 39 HOMOLOG-RELATED"/>
    <property type="match status" value="1"/>
</dbReference>
<feature type="domain" description="Heterokaryon incompatibility" evidence="1">
    <location>
        <begin position="16"/>
        <end position="90"/>
    </location>
</feature>
<dbReference type="PANTHER" id="PTHR24148:SF73">
    <property type="entry name" value="HET DOMAIN PROTEIN (AFU_ORTHOLOGUE AFUA_8G01020)"/>
    <property type="match status" value="1"/>
</dbReference>
<feature type="non-terminal residue" evidence="2">
    <location>
        <position position="1"/>
    </location>
</feature>
<feature type="non-terminal residue" evidence="2">
    <location>
        <position position="92"/>
    </location>
</feature>
<accession>A0A9P7Y835</accession>
<protein>
    <submittedName>
        <fullName evidence="2">Heterokaryon incompatibility</fullName>
    </submittedName>
</protein>
<dbReference type="AlphaFoldDB" id="A0A9P7Y835"/>
<dbReference type="Pfam" id="PF06985">
    <property type="entry name" value="HET"/>
    <property type="match status" value="1"/>
</dbReference>
<evidence type="ECO:0000313" key="3">
    <source>
        <dbReference type="Proteomes" id="UP000824998"/>
    </source>
</evidence>
<dbReference type="InterPro" id="IPR052895">
    <property type="entry name" value="HetReg/Transcr_Mod"/>
</dbReference>
<sequence>IEIDIFFTSLDKAPPYLALSYVWGDPAPVKLIVCNEKRMLITKSFLWKEGRAVYLWADGICINQLDVEEKTCQVKLMGEIYRRARGVVAHVG</sequence>
<dbReference type="EMBL" id="MU251929">
    <property type="protein sequence ID" value="KAG9228491.1"/>
    <property type="molecule type" value="Genomic_DNA"/>
</dbReference>